<dbReference type="Proteomes" id="UP000030765">
    <property type="component" value="Unassembled WGS sequence"/>
</dbReference>
<gene>
    <name evidence="4" type="ORF">ZHAS_00018601</name>
</gene>
<keyword evidence="6" id="KW-1185">Reference proteome</keyword>
<dbReference type="InterPro" id="IPR011015">
    <property type="entry name" value="LEM/LEM-like_dom_sf"/>
</dbReference>
<feature type="region of interest" description="Disordered" evidence="1">
    <location>
        <begin position="53"/>
        <end position="98"/>
    </location>
</feature>
<dbReference type="InterPro" id="IPR003887">
    <property type="entry name" value="LEM_dom"/>
</dbReference>
<feature type="transmembrane region" description="Helical" evidence="2">
    <location>
        <begin position="103"/>
        <end position="122"/>
    </location>
</feature>
<organism evidence="5 6">
    <name type="scientific">Anopheles sinensis</name>
    <name type="common">Mosquito</name>
    <dbReference type="NCBI Taxonomy" id="74873"/>
    <lineage>
        <taxon>Eukaryota</taxon>
        <taxon>Metazoa</taxon>
        <taxon>Ecdysozoa</taxon>
        <taxon>Arthropoda</taxon>
        <taxon>Hexapoda</taxon>
        <taxon>Insecta</taxon>
        <taxon>Pterygota</taxon>
        <taxon>Neoptera</taxon>
        <taxon>Endopterygota</taxon>
        <taxon>Diptera</taxon>
        <taxon>Nematocera</taxon>
        <taxon>Culicoidea</taxon>
        <taxon>Culicidae</taxon>
        <taxon>Anophelinae</taxon>
        <taxon>Anopheles</taxon>
    </lineage>
</organism>
<dbReference type="EnsemblMetazoa" id="ASIC018601-RA">
    <property type="protein sequence ID" value="ASIC018601-PA"/>
    <property type="gene ID" value="ASIC018601"/>
</dbReference>
<dbReference type="EMBL" id="ATLV01024017">
    <property type="status" value="NOT_ANNOTATED_CDS"/>
    <property type="molecule type" value="Genomic_DNA"/>
</dbReference>
<name>A0A084WJD8_ANOSI</name>
<dbReference type="SUPFAM" id="SSF63451">
    <property type="entry name" value="LEM domain"/>
    <property type="match status" value="1"/>
</dbReference>
<dbReference type="VEuPathDB" id="VectorBase:ASIC018601"/>
<keyword evidence="2" id="KW-1133">Transmembrane helix</keyword>
<dbReference type="AlphaFoldDB" id="A0A084WJD8"/>
<dbReference type="VEuPathDB" id="VectorBase:ASIS011094"/>
<sequence length="128" mass="14055">MATRRQAVADILETLSNDEIRQRLILYGYPGISVTDQNRAPLLEMLRQYIDAEQRQHNRNRPEREETESASQSGSNIGGLRSRNPTVAHIPPPAELEPEASPVNAALAGSIVVALLLGLVYFHSLGGK</sequence>
<feature type="domain" description="LEM" evidence="3">
    <location>
        <begin position="9"/>
        <end position="53"/>
    </location>
</feature>
<proteinExistence type="predicted"/>
<evidence type="ECO:0000256" key="2">
    <source>
        <dbReference type="SAM" id="Phobius"/>
    </source>
</evidence>
<evidence type="ECO:0000313" key="6">
    <source>
        <dbReference type="Proteomes" id="UP000030765"/>
    </source>
</evidence>
<dbReference type="EMBL" id="KE525348">
    <property type="protein sequence ID" value="KFB50332.1"/>
    <property type="molecule type" value="Genomic_DNA"/>
</dbReference>
<dbReference type="PROSITE" id="PS50954">
    <property type="entry name" value="LEM"/>
    <property type="match status" value="1"/>
</dbReference>
<accession>A0A084WJD8</accession>
<reference evidence="5" key="2">
    <citation type="submission" date="2020-05" db="UniProtKB">
        <authorList>
            <consortium name="EnsemblMetazoa"/>
        </authorList>
    </citation>
    <scope>IDENTIFICATION</scope>
</reference>
<keyword evidence="2" id="KW-0812">Transmembrane</keyword>
<feature type="compositionally biased region" description="Basic and acidic residues" evidence="1">
    <location>
        <begin position="53"/>
        <end position="64"/>
    </location>
</feature>
<evidence type="ECO:0000313" key="5">
    <source>
        <dbReference type="EnsemblMetazoa" id="ASIC018601-PA"/>
    </source>
</evidence>
<keyword evidence="2" id="KW-0472">Membrane</keyword>
<evidence type="ECO:0000313" key="4">
    <source>
        <dbReference type="EMBL" id="KFB50332.1"/>
    </source>
</evidence>
<evidence type="ECO:0000256" key="1">
    <source>
        <dbReference type="SAM" id="MobiDB-lite"/>
    </source>
</evidence>
<protein>
    <submittedName>
        <fullName evidence="4">AGAP007422-PA-like protein</fullName>
    </submittedName>
</protein>
<reference evidence="4 6" key="1">
    <citation type="journal article" date="2014" name="BMC Genomics">
        <title>Genome sequence of Anopheles sinensis provides insight into genetics basis of mosquito competence for malaria parasites.</title>
        <authorList>
            <person name="Zhou D."/>
            <person name="Zhang D."/>
            <person name="Ding G."/>
            <person name="Shi L."/>
            <person name="Hou Q."/>
            <person name="Ye Y."/>
            <person name="Xu Y."/>
            <person name="Zhou H."/>
            <person name="Xiong C."/>
            <person name="Li S."/>
            <person name="Yu J."/>
            <person name="Hong S."/>
            <person name="Yu X."/>
            <person name="Zou P."/>
            <person name="Chen C."/>
            <person name="Chang X."/>
            <person name="Wang W."/>
            <person name="Lv Y."/>
            <person name="Sun Y."/>
            <person name="Ma L."/>
            <person name="Shen B."/>
            <person name="Zhu C."/>
        </authorList>
    </citation>
    <scope>NUCLEOTIDE SEQUENCE [LARGE SCALE GENOMIC DNA]</scope>
</reference>
<evidence type="ECO:0000259" key="3">
    <source>
        <dbReference type="PROSITE" id="PS50954"/>
    </source>
</evidence>
<dbReference type="OrthoDB" id="8068829at2759"/>